<reference evidence="2 3" key="1">
    <citation type="submission" date="2020-08" db="EMBL/GenBank/DDBJ databases">
        <title>Sequencing the genomes of 1000 actinobacteria strains.</title>
        <authorList>
            <person name="Klenk H.-P."/>
        </authorList>
    </citation>
    <scope>NUCLEOTIDE SEQUENCE [LARGE SCALE GENOMIC DNA]</scope>
    <source>
        <strain evidence="2 3">DSM 45823</strain>
    </source>
</reference>
<evidence type="ECO:0000259" key="1">
    <source>
        <dbReference type="PROSITE" id="PS50056"/>
    </source>
</evidence>
<dbReference type="Gene3D" id="3.90.190.10">
    <property type="entry name" value="Protein tyrosine phosphatase superfamily"/>
    <property type="match status" value="1"/>
</dbReference>
<dbReference type="InterPro" id="IPR016130">
    <property type="entry name" value="Tyr_Pase_AS"/>
</dbReference>
<dbReference type="RefSeq" id="WP_119730450.1">
    <property type="nucleotide sequence ID" value="NZ_JACJII010000001.1"/>
</dbReference>
<dbReference type="InterPro" id="IPR029021">
    <property type="entry name" value="Prot-tyrosine_phosphatase-like"/>
</dbReference>
<dbReference type="AlphaFoldDB" id="A0A7W3RAU4"/>
<dbReference type="SUPFAM" id="SSF52799">
    <property type="entry name" value="(Phosphotyrosine protein) phosphatases II"/>
    <property type="match status" value="1"/>
</dbReference>
<organism evidence="2 3">
    <name type="scientific">Thermomonospora cellulosilytica</name>
    <dbReference type="NCBI Taxonomy" id="1411118"/>
    <lineage>
        <taxon>Bacteria</taxon>
        <taxon>Bacillati</taxon>
        <taxon>Actinomycetota</taxon>
        <taxon>Actinomycetes</taxon>
        <taxon>Streptosporangiales</taxon>
        <taxon>Thermomonosporaceae</taxon>
        <taxon>Thermomonospora</taxon>
    </lineage>
</organism>
<protein>
    <submittedName>
        <fullName evidence="2">Protein tyrosine/serine phosphatase</fullName>
    </submittedName>
</protein>
<dbReference type="InterPro" id="IPR026893">
    <property type="entry name" value="Tyr/Ser_Pase_IphP-type"/>
</dbReference>
<proteinExistence type="predicted"/>
<evidence type="ECO:0000313" key="2">
    <source>
        <dbReference type="EMBL" id="MBA9005655.1"/>
    </source>
</evidence>
<dbReference type="EMBL" id="JACJII010000001">
    <property type="protein sequence ID" value="MBA9005655.1"/>
    <property type="molecule type" value="Genomic_DNA"/>
</dbReference>
<dbReference type="Proteomes" id="UP000539313">
    <property type="component" value="Unassembled WGS sequence"/>
</dbReference>
<dbReference type="PROSITE" id="PS50056">
    <property type="entry name" value="TYR_PHOSPHATASE_2"/>
    <property type="match status" value="1"/>
</dbReference>
<keyword evidence="3" id="KW-1185">Reference proteome</keyword>
<dbReference type="InterPro" id="IPR000387">
    <property type="entry name" value="Tyr_Pase_dom"/>
</dbReference>
<dbReference type="Pfam" id="PF13350">
    <property type="entry name" value="Y_phosphatase3"/>
    <property type="match status" value="1"/>
</dbReference>
<name>A0A7W3RAU4_9ACTN</name>
<comment type="caution">
    <text evidence="2">The sequence shown here is derived from an EMBL/GenBank/DDBJ whole genome shotgun (WGS) entry which is preliminary data.</text>
</comment>
<evidence type="ECO:0000313" key="3">
    <source>
        <dbReference type="Proteomes" id="UP000539313"/>
    </source>
</evidence>
<sequence length="267" mass="29273">MSTHTRWIELEGAVNVRDLGGLTTADGRTTRFGRVLRSDNLQGLTHGDLRTLLGDYGLTDVIDLRSGAEVRLEGPGPLTRVLAVTIHHLSLFSEGGVHTDVAADLPKVDVDKVLPWQTRSREGDEHDRSIRHYLGYLEDRADSVVAALRVMARTRGSALVHCAAGKDRTGVVCALALEVVGVRREEIVADYVQTGERLEAILARLRASDTYAADLDSRPADTHLPDAAIMEKFLAAVDERYDGVLGWLTGHGWDDSDTEALRARFLD</sequence>
<gene>
    <name evidence="2" type="ORF">HNR21_004537</name>
</gene>
<accession>A0A7W3RAU4</accession>
<dbReference type="PROSITE" id="PS00383">
    <property type="entry name" value="TYR_PHOSPHATASE_1"/>
    <property type="match status" value="1"/>
</dbReference>
<dbReference type="GO" id="GO:0004721">
    <property type="term" value="F:phosphoprotein phosphatase activity"/>
    <property type="evidence" value="ECO:0007669"/>
    <property type="project" value="InterPro"/>
</dbReference>
<feature type="domain" description="Tyrosine specific protein phosphatases" evidence="1">
    <location>
        <begin position="131"/>
        <end position="177"/>
    </location>
</feature>